<organism evidence="2 3">
    <name type="scientific">Candidatus Vogelbacteria bacterium RIFOXYD1_FULL_44_32</name>
    <dbReference type="NCBI Taxonomy" id="1802438"/>
    <lineage>
        <taxon>Bacteria</taxon>
        <taxon>Candidatus Vogeliibacteriota</taxon>
    </lineage>
</organism>
<dbReference type="AlphaFoldDB" id="A0A1G2QEN3"/>
<dbReference type="STRING" id="1802438.A2571_00680"/>
<feature type="compositionally biased region" description="Low complexity" evidence="1">
    <location>
        <begin position="94"/>
        <end position="107"/>
    </location>
</feature>
<feature type="region of interest" description="Disordered" evidence="1">
    <location>
        <begin position="35"/>
        <end position="112"/>
    </location>
</feature>
<comment type="caution">
    <text evidence="2">The sequence shown here is derived from an EMBL/GenBank/DDBJ whole genome shotgun (WGS) entry which is preliminary data.</text>
</comment>
<sequence>MKSFPSRDIFIFSLVALVLVVILANHHVLAQTEETDLGPLQQVPPDTGGTEETDPSPFDIEPLPGETPSPNPSDDGFESDLTDIFNGEIGDNGNTSNPSDDASAAADEANKTAREAIVAERKEDENLNGNGESEVDDCEQEYEVRERDRAGRFVPVKEVEGMLMQFARDTNQQVGKINLVNQQMCLHLKALKRVAYKFEIAEFLEKPQLRTVAGQAINEYKKQLFNFVNTGYQSDFRENSPQFVDDQEENFAEGAAEATVRVIDAVEKTSSPYKDVARETIQKQTANNLETELSCPLSAEDIQKANNPKSDMKASQRLDTLLIVKSQPGCSTRGTYLKTMNLLSAEIADENANRRLSYIASGGYKPIRECMEQNANGECLKYRTTVPVSAIKDTVGSALTANLERYLVAQPGDIDKENANGPQLPELLTLTPSYSGNIAMPTGDETNLNSGLTPPTGGDPDPGSGGGTGGGGSGGGTGDIGDNFDLVDFLQDYLDFSLPTEPAIPDEATLRNPELPPLIFTYYRTPSEADLNNDPNLVNYIRLGWMSLNAQKCKVGNNWIGGTFMEDSVEAIYDAEDNIEIANTKVIDMPLTFYAYLTREREVVTDNNILRPDETSIDIDNFALPTSVYKKLLQVTAINFHAFDVKEGDIFTLHIKTARGGFEDIYLEISNQTSIPQVISQFQTAITSAGSSELANFKIVYNTTDGIISIVTEPKYVIVCENNKGVSSKTITVERR</sequence>
<evidence type="ECO:0000256" key="1">
    <source>
        <dbReference type="SAM" id="MobiDB-lite"/>
    </source>
</evidence>
<feature type="compositionally biased region" description="Low complexity" evidence="1">
    <location>
        <begin position="450"/>
        <end position="462"/>
    </location>
</feature>
<accession>A0A1G2QEN3</accession>
<dbReference type="Proteomes" id="UP000177043">
    <property type="component" value="Unassembled WGS sequence"/>
</dbReference>
<protein>
    <submittedName>
        <fullName evidence="2">Uncharacterized protein</fullName>
    </submittedName>
</protein>
<reference evidence="2 3" key="1">
    <citation type="journal article" date="2016" name="Nat. Commun.">
        <title>Thousands of microbial genomes shed light on interconnected biogeochemical processes in an aquifer system.</title>
        <authorList>
            <person name="Anantharaman K."/>
            <person name="Brown C.T."/>
            <person name="Hug L.A."/>
            <person name="Sharon I."/>
            <person name="Castelle C.J."/>
            <person name="Probst A.J."/>
            <person name="Thomas B.C."/>
            <person name="Singh A."/>
            <person name="Wilkins M.J."/>
            <person name="Karaoz U."/>
            <person name="Brodie E.L."/>
            <person name="Williams K.H."/>
            <person name="Hubbard S.S."/>
            <person name="Banfield J.F."/>
        </authorList>
    </citation>
    <scope>NUCLEOTIDE SEQUENCE [LARGE SCALE GENOMIC DNA]</scope>
</reference>
<proteinExistence type="predicted"/>
<dbReference type="EMBL" id="MHTJ01000002">
    <property type="protein sequence ID" value="OHA58883.1"/>
    <property type="molecule type" value="Genomic_DNA"/>
</dbReference>
<evidence type="ECO:0000313" key="3">
    <source>
        <dbReference type="Proteomes" id="UP000177043"/>
    </source>
</evidence>
<gene>
    <name evidence="2" type="ORF">A2571_00680</name>
</gene>
<feature type="compositionally biased region" description="Gly residues" evidence="1">
    <location>
        <begin position="463"/>
        <end position="478"/>
    </location>
</feature>
<feature type="region of interest" description="Disordered" evidence="1">
    <location>
        <begin position="435"/>
        <end position="478"/>
    </location>
</feature>
<name>A0A1G2QEN3_9BACT</name>
<evidence type="ECO:0000313" key="2">
    <source>
        <dbReference type="EMBL" id="OHA58883.1"/>
    </source>
</evidence>